<gene>
    <name evidence="6" type="ORF">HDF15_000625</name>
</gene>
<dbReference type="Gene3D" id="2.60.40.1120">
    <property type="entry name" value="Carboxypeptidase-like, regulatory domain"/>
    <property type="match status" value="1"/>
</dbReference>
<protein>
    <recommendedName>
        <fullName evidence="8">TonB-dependent receptor plug</fullName>
    </recommendedName>
</protein>
<organism evidence="6 7">
    <name type="scientific">Granulicella mallensis</name>
    <dbReference type="NCBI Taxonomy" id="940614"/>
    <lineage>
        <taxon>Bacteria</taxon>
        <taxon>Pseudomonadati</taxon>
        <taxon>Acidobacteriota</taxon>
        <taxon>Terriglobia</taxon>
        <taxon>Terriglobales</taxon>
        <taxon>Acidobacteriaceae</taxon>
        <taxon>Granulicella</taxon>
    </lineage>
</organism>
<evidence type="ECO:0000256" key="1">
    <source>
        <dbReference type="ARBA" id="ARBA00004442"/>
    </source>
</evidence>
<dbReference type="Proteomes" id="UP000584867">
    <property type="component" value="Unassembled WGS sequence"/>
</dbReference>
<comment type="subcellular location">
    <subcellularLocation>
        <location evidence="1">Cell outer membrane</location>
    </subcellularLocation>
</comment>
<dbReference type="Pfam" id="PF25183">
    <property type="entry name" value="OMP_b-brl_4"/>
    <property type="match status" value="1"/>
</dbReference>
<dbReference type="InterPro" id="IPR057601">
    <property type="entry name" value="Oar-like_b-barrel"/>
</dbReference>
<dbReference type="Gene3D" id="2.170.130.10">
    <property type="entry name" value="TonB-dependent receptor, plug domain"/>
    <property type="match status" value="1"/>
</dbReference>
<keyword evidence="2" id="KW-0472">Membrane</keyword>
<evidence type="ECO:0000259" key="5">
    <source>
        <dbReference type="Pfam" id="PF25183"/>
    </source>
</evidence>
<feature type="domain" description="TonB-dependent transporter Oar-like beta-barrel" evidence="5">
    <location>
        <begin position="267"/>
        <end position="1169"/>
    </location>
</feature>
<dbReference type="InterPro" id="IPR037066">
    <property type="entry name" value="Plug_dom_sf"/>
</dbReference>
<dbReference type="GO" id="GO:0009279">
    <property type="term" value="C:cell outer membrane"/>
    <property type="evidence" value="ECO:0007669"/>
    <property type="project" value="UniProtKB-SubCell"/>
</dbReference>
<dbReference type="Pfam" id="PF13620">
    <property type="entry name" value="CarboxypepD_reg"/>
    <property type="match status" value="1"/>
</dbReference>
<dbReference type="SUPFAM" id="SSF49452">
    <property type="entry name" value="Starch-binding domain-like"/>
    <property type="match status" value="1"/>
</dbReference>
<sequence>MFRFSLPRSASPTTRLAARRSRFFGRSSLLLAILFLLAAGQAMAQFDSASVLGTLRDRSGAFLPKSTVVLTNIATRTQQTAVTNGQGDYEFASVQPGDYNLTAELTGFKTAHVDHITVAVAARQRVDVTMDVGGASESVTVTGAESMLETDTSDRGEVIGQREIVNLPLNGRSYADLALLVPGVRKSVLENQTLSSRDSSFNVNGQRSEQNNFILDGLDNNLYGTDNQGFSNQTIQPSPDALSEFKVMTDNYSAEYGRVTGAVVNATTRSGTSHFHGAAWEYLRNTSLNAIGPFLPPVNALTGNTQKPTYQQNQFGGTFGGPIKTPFLRNKQFFFLDYEGERRVTRSLATATIPDANQRLGRFPTPVMNPYTGQIYQVDPVTKFAQVPTSLINPLATLVLAALPATNVPGASNNYVSLPRGSLNDNKGDARYDGYFTPKLNAFFRFSQRNVDIFDPPNIPGPDGGNSNSIVTIFDQQEAFGITYTVSNNSLLDARVGISKVNGSKVPPNIGQPSFLAEAGIPNIPTDPRVVGPLNSQAVNNFSSFGRQTTSPNVQNPFVINPKVNYSMLRAAHSLKFGYEYQHISVADDDFHPKYGNDTYSGAFSTPPMGTPTPAGLSSTVTNEAIALTDFVFGARSHYELNNTHLVSIQQRLHQWYGQDDLRLNHKLTVNVGLRYELGTPEWEANNQLANFDPATSPSTGKLITASPGSIYNRALVNMQKNNFAPRVGFSFQAQPTTVVRAGYGISYTHFVREGGENLLVYNAPFTFDAQVNQIAPLAANGQPLCTSLSQNPASCFRTTMQGYANGFTDPSNFNPLLAQPHYEPANDPNGYAESWHVTVQQQLTRNTLLDIAYVGVSGKHLPTLADYNEANPQAPTCQSANTATCLTVQKRRPIQSFAGIEIAFGAGDSIYHALQVKLEHRYSYGLYLLNSFTWSHAIDNASGTLENNNGDTNFLTYKDPNYDRGRSGYDQPINDTTSLVYDLPYGRGKRFGGNANHIVRGVLGDWQFTAINTATSGLPINITYSAGGYKLGNLASDAFALTAGAASSGTLYAQRPNTIGNPVNPSSKWVKTSSALNGYLNPSTVVLPTDPSQPLGNTGRNSARAPGFSQLDLGLHKAFNLWRDNTKLDFRAEAFNALNQVNYQAPDDTRTDGGYGSITSAYPARQLQFAVKILY</sequence>
<evidence type="ECO:0008006" key="8">
    <source>
        <dbReference type="Google" id="ProtNLM"/>
    </source>
</evidence>
<dbReference type="AlphaFoldDB" id="A0A7W8E7G7"/>
<feature type="domain" description="TonB-dependent receptor plug" evidence="4">
    <location>
        <begin position="157"/>
        <end position="259"/>
    </location>
</feature>
<evidence type="ECO:0000256" key="2">
    <source>
        <dbReference type="ARBA" id="ARBA00023136"/>
    </source>
</evidence>
<dbReference type="RefSeq" id="WP_184252783.1">
    <property type="nucleotide sequence ID" value="NZ_JACHIO010000002.1"/>
</dbReference>
<dbReference type="Pfam" id="PF07715">
    <property type="entry name" value="Plug"/>
    <property type="match status" value="1"/>
</dbReference>
<dbReference type="EMBL" id="JACHIO010000002">
    <property type="protein sequence ID" value="MBB5062298.1"/>
    <property type="molecule type" value="Genomic_DNA"/>
</dbReference>
<reference evidence="6 7" key="1">
    <citation type="submission" date="2020-08" db="EMBL/GenBank/DDBJ databases">
        <title>Genomic Encyclopedia of Type Strains, Phase IV (KMG-V): Genome sequencing to study the core and pangenomes of soil and plant-associated prokaryotes.</title>
        <authorList>
            <person name="Whitman W."/>
        </authorList>
    </citation>
    <scope>NUCLEOTIDE SEQUENCE [LARGE SCALE GENOMIC DNA]</scope>
    <source>
        <strain evidence="6 7">X5P3</strain>
    </source>
</reference>
<dbReference type="Gene3D" id="2.40.170.20">
    <property type="entry name" value="TonB-dependent receptor, beta-barrel domain"/>
    <property type="match status" value="1"/>
</dbReference>
<comment type="caution">
    <text evidence="6">The sequence shown here is derived from an EMBL/GenBank/DDBJ whole genome shotgun (WGS) entry which is preliminary data.</text>
</comment>
<dbReference type="InterPro" id="IPR013784">
    <property type="entry name" value="Carb-bd-like_fold"/>
</dbReference>
<evidence type="ECO:0000313" key="7">
    <source>
        <dbReference type="Proteomes" id="UP000584867"/>
    </source>
</evidence>
<evidence type="ECO:0000256" key="3">
    <source>
        <dbReference type="ARBA" id="ARBA00023237"/>
    </source>
</evidence>
<dbReference type="InterPro" id="IPR036942">
    <property type="entry name" value="Beta-barrel_TonB_sf"/>
</dbReference>
<dbReference type="GO" id="GO:0030246">
    <property type="term" value="F:carbohydrate binding"/>
    <property type="evidence" value="ECO:0007669"/>
    <property type="project" value="InterPro"/>
</dbReference>
<name>A0A7W8E7G7_9BACT</name>
<keyword evidence="3" id="KW-0998">Cell outer membrane</keyword>
<evidence type="ECO:0000259" key="4">
    <source>
        <dbReference type="Pfam" id="PF07715"/>
    </source>
</evidence>
<dbReference type="SUPFAM" id="SSF56935">
    <property type="entry name" value="Porins"/>
    <property type="match status" value="1"/>
</dbReference>
<accession>A0A7W8E7G7</accession>
<dbReference type="InterPro" id="IPR012910">
    <property type="entry name" value="Plug_dom"/>
</dbReference>
<evidence type="ECO:0000313" key="6">
    <source>
        <dbReference type="EMBL" id="MBB5062298.1"/>
    </source>
</evidence>
<proteinExistence type="predicted"/>